<protein>
    <submittedName>
        <fullName evidence="2">Uncharacterized protein</fullName>
    </submittedName>
</protein>
<dbReference type="Proteomes" id="UP000324585">
    <property type="component" value="Unassembled WGS sequence"/>
</dbReference>
<accession>A0A5J4YIP6</accession>
<keyword evidence="1" id="KW-0472">Membrane</keyword>
<reference evidence="3" key="1">
    <citation type="journal article" date="2019" name="Nat. Commun.">
        <title>Expansion of phycobilisome linker gene families in mesophilic red algae.</title>
        <authorList>
            <person name="Lee J."/>
            <person name="Kim D."/>
            <person name="Bhattacharya D."/>
            <person name="Yoon H.S."/>
        </authorList>
    </citation>
    <scope>NUCLEOTIDE SEQUENCE [LARGE SCALE GENOMIC DNA]</scope>
    <source>
        <strain evidence="3">CCMP 1328</strain>
    </source>
</reference>
<organism evidence="2 3">
    <name type="scientific">Porphyridium purpureum</name>
    <name type="common">Red alga</name>
    <name type="synonym">Porphyridium cruentum</name>
    <dbReference type="NCBI Taxonomy" id="35688"/>
    <lineage>
        <taxon>Eukaryota</taxon>
        <taxon>Rhodophyta</taxon>
        <taxon>Bangiophyceae</taxon>
        <taxon>Porphyridiales</taxon>
        <taxon>Porphyridiaceae</taxon>
        <taxon>Porphyridium</taxon>
    </lineage>
</organism>
<feature type="transmembrane region" description="Helical" evidence="1">
    <location>
        <begin position="262"/>
        <end position="281"/>
    </location>
</feature>
<evidence type="ECO:0000313" key="3">
    <source>
        <dbReference type="Proteomes" id="UP000324585"/>
    </source>
</evidence>
<dbReference type="AlphaFoldDB" id="A0A5J4YIP6"/>
<sequence>MAARTSGCTGAAFALALRSHIVLPMDVYYRPPLEPFLVERDIVDEAHVPVMWQEIELEEDGFGSHELSPQDVTPTSSGSSASALFEAKRKSHALKRLQLFAYQLVFVAVFLAYELPVFLTFVFNPGRATDVGLHAFGISFFALLPVCTLAIIGSLRHEAIQRAWEREQWPESPAPPKWLAIVRLLVSGLVAVFPVKMGKRRRLFGPHRHFPWMALLISSVWVLMHIVNPPGSGSIYSFCDYSQRCKGTAVTFCNLIANFQHVHTRGLIGNIAALFLFSAITEVSYGSWRAFLPVFASVPWLLPIYGQCNSIGGSGILGLLAGNFVAVWFGELAWAGRLCEWFGFFECLSAGLLSVFCANFFGGVTSAFTSGTNVAHWVHACAQILGFCMTLIILPFFDRWATSFAPEHECGYEFGFQQVPREPPYTHSKLWCRWFNSALALVGVVASTAFLCLGFLNP</sequence>
<keyword evidence="3" id="KW-1185">Reference proteome</keyword>
<feature type="transmembrane region" description="Helical" evidence="1">
    <location>
        <begin position="341"/>
        <end position="362"/>
    </location>
</feature>
<gene>
    <name evidence="2" type="ORF">FVE85_5048</name>
</gene>
<feature type="transmembrane region" description="Helical" evidence="1">
    <location>
        <begin position="311"/>
        <end position="329"/>
    </location>
</feature>
<keyword evidence="1" id="KW-1133">Transmembrane helix</keyword>
<feature type="transmembrane region" description="Helical" evidence="1">
    <location>
        <begin position="135"/>
        <end position="155"/>
    </location>
</feature>
<comment type="caution">
    <text evidence="2">The sequence shown here is derived from an EMBL/GenBank/DDBJ whole genome shotgun (WGS) entry which is preliminary data.</text>
</comment>
<keyword evidence="1" id="KW-0812">Transmembrane</keyword>
<feature type="transmembrane region" description="Helical" evidence="1">
    <location>
        <begin position="374"/>
        <end position="397"/>
    </location>
</feature>
<name>A0A5J4YIP6_PORPP</name>
<evidence type="ECO:0000313" key="2">
    <source>
        <dbReference type="EMBL" id="KAA8490523.1"/>
    </source>
</evidence>
<proteinExistence type="predicted"/>
<evidence type="ECO:0000256" key="1">
    <source>
        <dbReference type="SAM" id="Phobius"/>
    </source>
</evidence>
<feature type="transmembrane region" description="Helical" evidence="1">
    <location>
        <begin position="100"/>
        <end position="123"/>
    </location>
</feature>
<dbReference type="EMBL" id="VRMN01000024">
    <property type="protein sequence ID" value="KAA8490523.1"/>
    <property type="molecule type" value="Genomic_DNA"/>
</dbReference>
<feature type="transmembrane region" description="Helical" evidence="1">
    <location>
        <begin position="434"/>
        <end position="456"/>
    </location>
</feature>